<dbReference type="InterPro" id="IPR017438">
    <property type="entry name" value="ATP-NAD_kinase_N"/>
</dbReference>
<name>A0A0F9M7L7_9ZZZZ</name>
<dbReference type="AlphaFoldDB" id="A0A0F9M7L7"/>
<sequence length="293" mass="33815">MKKLIAIKHSKYEWERKTLNLSHDELIKKYNKERANLDAIMQGHDHQIMVREQVQSFMPNATFRMIDEINNTITGYDLVIVIGGDNATTKITHYTDDTPIIGVNSDPDRSVGHLTRWAMHDEYDVMDFIEMLDFHEYEIEEWQRLEATLDGKLITHATSEYYFGERMRNKMSRHVLIFNGREYEQKCSGIIIATGAGSSGWYRSITGGNIMWKPTYDVAAFVVSEPYNPQRDGCYHGELAPGNEIVLYSLNDDYGIASADSWDEFPFTRGTEARIYPGRPLNVLVPRIKDDTR</sequence>
<dbReference type="PANTHER" id="PTHR13158">
    <property type="match status" value="1"/>
</dbReference>
<dbReference type="Gene3D" id="3.40.50.10330">
    <property type="entry name" value="Probable inorganic polyphosphate/atp-NAD kinase, domain 1"/>
    <property type="match status" value="1"/>
</dbReference>
<proteinExistence type="predicted"/>
<reference evidence="1" key="1">
    <citation type="journal article" date="2015" name="Nature">
        <title>Complex archaea that bridge the gap between prokaryotes and eukaryotes.</title>
        <authorList>
            <person name="Spang A."/>
            <person name="Saw J.H."/>
            <person name="Jorgensen S.L."/>
            <person name="Zaremba-Niedzwiedzka K."/>
            <person name="Martijn J."/>
            <person name="Lind A.E."/>
            <person name="van Eijk R."/>
            <person name="Schleper C."/>
            <person name="Guy L."/>
            <person name="Ettema T.J."/>
        </authorList>
    </citation>
    <scope>NUCLEOTIDE SEQUENCE</scope>
</reference>
<gene>
    <name evidence="1" type="ORF">LCGC14_1493560</name>
</gene>
<dbReference type="InterPro" id="IPR016064">
    <property type="entry name" value="NAD/diacylglycerol_kinase_sf"/>
</dbReference>
<dbReference type="PANTHER" id="PTHR13158:SF5">
    <property type="entry name" value="NAD KINASE 2, MITOCHONDRIAL"/>
    <property type="match status" value="1"/>
</dbReference>
<comment type="caution">
    <text evidence="1">The sequence shown here is derived from an EMBL/GenBank/DDBJ whole genome shotgun (WGS) entry which is preliminary data.</text>
</comment>
<organism evidence="1">
    <name type="scientific">marine sediment metagenome</name>
    <dbReference type="NCBI Taxonomy" id="412755"/>
    <lineage>
        <taxon>unclassified sequences</taxon>
        <taxon>metagenomes</taxon>
        <taxon>ecological metagenomes</taxon>
    </lineage>
</organism>
<dbReference type="GO" id="GO:0019674">
    <property type="term" value="P:NAD+ metabolic process"/>
    <property type="evidence" value="ECO:0007669"/>
    <property type="project" value="TreeGrafter"/>
</dbReference>
<evidence type="ECO:0008006" key="2">
    <source>
        <dbReference type="Google" id="ProtNLM"/>
    </source>
</evidence>
<dbReference type="GO" id="GO:0003951">
    <property type="term" value="F:NAD+ kinase activity"/>
    <property type="evidence" value="ECO:0007669"/>
    <property type="project" value="TreeGrafter"/>
</dbReference>
<dbReference type="GO" id="GO:0005739">
    <property type="term" value="C:mitochondrion"/>
    <property type="evidence" value="ECO:0007669"/>
    <property type="project" value="TreeGrafter"/>
</dbReference>
<evidence type="ECO:0000313" key="1">
    <source>
        <dbReference type="EMBL" id="KKM65207.1"/>
    </source>
</evidence>
<dbReference type="EMBL" id="LAZR01010764">
    <property type="protein sequence ID" value="KKM65207.1"/>
    <property type="molecule type" value="Genomic_DNA"/>
</dbReference>
<protein>
    <recommendedName>
        <fullName evidence="2">NAD kinase</fullName>
    </recommendedName>
</protein>
<dbReference type="SUPFAM" id="SSF111331">
    <property type="entry name" value="NAD kinase/diacylglycerol kinase-like"/>
    <property type="match status" value="1"/>
</dbReference>
<accession>A0A0F9M7L7</accession>